<dbReference type="InterPro" id="IPR050808">
    <property type="entry name" value="Phage_Integrase"/>
</dbReference>
<evidence type="ECO:0000256" key="1">
    <source>
        <dbReference type="ARBA" id="ARBA00008857"/>
    </source>
</evidence>
<sequence>MSGLSAGIEHQSAERHLARVAVAGSRLVLHSNYWLGKQKRFSLGRYPEIGYPKIWIEAQLPHVDPNKVSAAYNQAQYVEQRRGMMQAWAAF</sequence>
<dbReference type="OrthoDB" id="9795573at2"/>
<keyword evidence="2" id="KW-0229">DNA integration</keyword>
<dbReference type="AlphaFoldDB" id="A0A4P8QRD9"/>
<dbReference type="PANTHER" id="PTHR30629:SF2">
    <property type="entry name" value="PROPHAGE INTEGRASE INTS-RELATED"/>
    <property type="match status" value="1"/>
</dbReference>
<dbReference type="RefSeq" id="WP_137714701.1">
    <property type="nucleotide sequence ID" value="NZ_CP034035.1"/>
</dbReference>
<gene>
    <name evidence="3" type="ORF">EH207_14890</name>
</gene>
<evidence type="ECO:0000313" key="3">
    <source>
        <dbReference type="EMBL" id="QCR09697.1"/>
    </source>
</evidence>
<dbReference type="PANTHER" id="PTHR30629">
    <property type="entry name" value="PROPHAGE INTEGRASE"/>
    <property type="match status" value="1"/>
</dbReference>
<proteinExistence type="inferred from homology"/>
<protein>
    <recommendedName>
        <fullName evidence="5">Integrase</fullName>
    </recommendedName>
</protein>
<comment type="similarity">
    <text evidence="1">Belongs to the 'phage' integrase family.</text>
</comment>
<evidence type="ECO:0000313" key="4">
    <source>
        <dbReference type="Proteomes" id="UP000299580"/>
    </source>
</evidence>
<name>A0A4P8QRD9_9GAMM</name>
<dbReference type="EMBL" id="CP034035">
    <property type="protein sequence ID" value="QCR09697.1"/>
    <property type="molecule type" value="Genomic_DNA"/>
</dbReference>
<keyword evidence="4" id="KW-1185">Reference proteome</keyword>
<evidence type="ECO:0000256" key="2">
    <source>
        <dbReference type="ARBA" id="ARBA00022908"/>
    </source>
</evidence>
<dbReference type="GO" id="GO:0015074">
    <property type="term" value="P:DNA integration"/>
    <property type="evidence" value="ECO:0007669"/>
    <property type="project" value="UniProtKB-KW"/>
</dbReference>
<reference evidence="3 4" key="1">
    <citation type="submission" date="2018-11" db="EMBL/GenBank/DDBJ databases">
        <title>Genome sequences of Brenneria nigrifluens and Brenneria rubrifaciens.</title>
        <authorList>
            <person name="Poret-Peterson A.T."/>
            <person name="McClean A.E."/>
            <person name="Kluepfel D.A."/>
        </authorList>
    </citation>
    <scope>NUCLEOTIDE SEQUENCE [LARGE SCALE GENOMIC DNA]</scope>
    <source>
        <strain evidence="3 4">6D370</strain>
    </source>
</reference>
<accession>A0A4P8QRD9</accession>
<dbReference type="Proteomes" id="UP000299580">
    <property type="component" value="Chromosome"/>
</dbReference>
<organism evidence="3 4">
    <name type="scientific">Brenneria rubrifaciens</name>
    <dbReference type="NCBI Taxonomy" id="55213"/>
    <lineage>
        <taxon>Bacteria</taxon>
        <taxon>Pseudomonadati</taxon>
        <taxon>Pseudomonadota</taxon>
        <taxon>Gammaproteobacteria</taxon>
        <taxon>Enterobacterales</taxon>
        <taxon>Pectobacteriaceae</taxon>
        <taxon>Brenneria</taxon>
    </lineage>
</organism>
<dbReference type="KEGG" id="brb:EH207_14890"/>
<evidence type="ECO:0008006" key="5">
    <source>
        <dbReference type="Google" id="ProtNLM"/>
    </source>
</evidence>